<reference evidence="3 4" key="1">
    <citation type="journal article" date="2021" name="Nat. Plants">
        <title>The Taxus genome provides insights into paclitaxel biosynthesis.</title>
        <authorList>
            <person name="Xiong X."/>
            <person name="Gou J."/>
            <person name="Liao Q."/>
            <person name="Li Y."/>
            <person name="Zhou Q."/>
            <person name="Bi G."/>
            <person name="Li C."/>
            <person name="Du R."/>
            <person name="Wang X."/>
            <person name="Sun T."/>
            <person name="Guo L."/>
            <person name="Liang H."/>
            <person name="Lu P."/>
            <person name="Wu Y."/>
            <person name="Zhang Z."/>
            <person name="Ro D.K."/>
            <person name="Shang Y."/>
            <person name="Huang S."/>
            <person name="Yan J."/>
        </authorList>
    </citation>
    <scope>NUCLEOTIDE SEQUENCE [LARGE SCALE GENOMIC DNA]</scope>
    <source>
        <strain evidence="3">Ta-2019</strain>
    </source>
</reference>
<evidence type="ECO:0000259" key="2">
    <source>
        <dbReference type="Pfam" id="PF20636"/>
    </source>
</evidence>
<accession>A0AA38G3A5</accession>
<dbReference type="InterPro" id="IPR049481">
    <property type="entry name" value="SMN_G2-BD"/>
</dbReference>
<sequence length="315" mass="34493">MANDTALWDDAALINAFNSAMTKYKDMHKIPSKDTEIAGAENGNETHEEELNKTSCDRSLEERNEETTGTTVRHLHARLADSGETGQAEHLPDFSAGHLHGLENVGAEHICPSGQMRSANEQCTHLINNYYELEKQRQEVLQQLFQLNGWNHPATYEQSASSVQWSGYGQWGQDASYNSLYPSMQPYCHPYPHYCPSQSLPCMVSCTQYAPCSCSGAGVTNNNQPDCHCQYNNAMHSASGRNTVELSKTSLAADGLADSILEAVKKATSTVKAEIPRGDDICEGELKTDNLGEGSSSSDITEMLHAWFSAGFSTA</sequence>
<feature type="compositionally biased region" description="Basic and acidic residues" evidence="1">
    <location>
        <begin position="44"/>
        <end position="66"/>
    </location>
</feature>
<feature type="non-terminal residue" evidence="3">
    <location>
        <position position="315"/>
    </location>
</feature>
<evidence type="ECO:0000313" key="3">
    <source>
        <dbReference type="EMBL" id="KAH9314069.1"/>
    </source>
</evidence>
<keyword evidence="4" id="KW-1185">Reference proteome</keyword>
<dbReference type="OMA" id="REEDANC"/>
<gene>
    <name evidence="3" type="ORF">KI387_022696</name>
</gene>
<feature type="domain" description="Survival Motor Neuron Gemin2-binding" evidence="2">
    <location>
        <begin position="1"/>
        <end position="29"/>
    </location>
</feature>
<dbReference type="Proteomes" id="UP000824469">
    <property type="component" value="Unassembled WGS sequence"/>
</dbReference>
<dbReference type="InterPro" id="IPR040424">
    <property type="entry name" value="Smn1"/>
</dbReference>
<dbReference type="AlphaFoldDB" id="A0AA38G3A5"/>
<evidence type="ECO:0000313" key="4">
    <source>
        <dbReference type="Proteomes" id="UP000824469"/>
    </source>
</evidence>
<organism evidence="3 4">
    <name type="scientific">Taxus chinensis</name>
    <name type="common">Chinese yew</name>
    <name type="synonym">Taxus wallichiana var. chinensis</name>
    <dbReference type="NCBI Taxonomy" id="29808"/>
    <lineage>
        <taxon>Eukaryota</taxon>
        <taxon>Viridiplantae</taxon>
        <taxon>Streptophyta</taxon>
        <taxon>Embryophyta</taxon>
        <taxon>Tracheophyta</taxon>
        <taxon>Spermatophyta</taxon>
        <taxon>Pinopsida</taxon>
        <taxon>Pinidae</taxon>
        <taxon>Conifers II</taxon>
        <taxon>Cupressales</taxon>
        <taxon>Taxaceae</taxon>
        <taxon>Taxus</taxon>
    </lineage>
</organism>
<comment type="caution">
    <text evidence="3">The sequence shown here is derived from an EMBL/GenBank/DDBJ whole genome shotgun (WGS) entry which is preliminary data.</text>
</comment>
<dbReference type="PANTHER" id="PTHR39267:SF1">
    <property type="entry name" value="SURVIVAL MOTOR NEURON PROTEIN"/>
    <property type="match status" value="1"/>
</dbReference>
<dbReference type="EMBL" id="JAHRHJ020000005">
    <property type="protein sequence ID" value="KAH9314069.1"/>
    <property type="molecule type" value="Genomic_DNA"/>
</dbReference>
<protein>
    <recommendedName>
        <fullName evidence="2">Survival Motor Neuron Gemin2-binding domain-containing protein</fullName>
    </recommendedName>
</protein>
<dbReference type="Pfam" id="PF20636">
    <property type="entry name" value="SMN_G2-BD"/>
    <property type="match status" value="1"/>
</dbReference>
<proteinExistence type="predicted"/>
<feature type="region of interest" description="Disordered" evidence="1">
    <location>
        <begin position="35"/>
        <end position="73"/>
    </location>
</feature>
<evidence type="ECO:0000256" key="1">
    <source>
        <dbReference type="SAM" id="MobiDB-lite"/>
    </source>
</evidence>
<dbReference type="CDD" id="cd22851">
    <property type="entry name" value="SMN_N"/>
    <property type="match status" value="1"/>
</dbReference>
<name>A0AA38G3A5_TAXCH</name>
<dbReference type="PANTHER" id="PTHR39267">
    <property type="entry name" value="SURVIVAL MOTOR NEURON-LIKE PROTEIN 1"/>
    <property type="match status" value="1"/>
</dbReference>